<sequence length="144" mass="16108">MRIRDVMTPDALSAPPETTLMAAAEMMRLLNVDVLPVVEEERVVGILSDRAIVVRGLALGHDPRTVPICQVMSLDVETCSPEEDEEDVARRMRQLQVHRLLVVDDQRRLLGTLHLDDLVMERVDSHQEGRAPAEDDGALMTLGY</sequence>
<evidence type="ECO:0000256" key="2">
    <source>
        <dbReference type="PROSITE-ProRule" id="PRU00703"/>
    </source>
</evidence>
<dbReference type="AlphaFoldDB" id="A0A250IIK6"/>
<organism evidence="5 6">
    <name type="scientific">Melittangium boletus DSM 14713</name>
    <dbReference type="NCBI Taxonomy" id="1294270"/>
    <lineage>
        <taxon>Bacteria</taxon>
        <taxon>Pseudomonadati</taxon>
        <taxon>Myxococcota</taxon>
        <taxon>Myxococcia</taxon>
        <taxon>Myxococcales</taxon>
        <taxon>Cystobacterineae</taxon>
        <taxon>Archangiaceae</taxon>
        <taxon>Melittangium</taxon>
    </lineage>
</organism>
<reference evidence="5 6" key="1">
    <citation type="submission" date="2017-06" db="EMBL/GenBank/DDBJ databases">
        <authorList>
            <person name="Kim H.J."/>
            <person name="Triplett B.A."/>
        </authorList>
    </citation>
    <scope>NUCLEOTIDE SEQUENCE [LARGE SCALE GENOMIC DNA]</scope>
    <source>
        <strain evidence="5 6">DSM 14713</strain>
    </source>
</reference>
<evidence type="ECO:0000313" key="5">
    <source>
        <dbReference type="EMBL" id="ATB30987.1"/>
    </source>
</evidence>
<evidence type="ECO:0000256" key="1">
    <source>
        <dbReference type="ARBA" id="ARBA00023122"/>
    </source>
</evidence>
<protein>
    <submittedName>
        <fullName evidence="5">CBS domain-containing protein</fullName>
    </submittedName>
</protein>
<feature type="domain" description="CBS" evidence="4">
    <location>
        <begin position="7"/>
        <end position="63"/>
    </location>
</feature>
<dbReference type="OrthoDB" id="9802114at2"/>
<feature type="domain" description="CBS" evidence="4">
    <location>
        <begin position="72"/>
        <end position="128"/>
    </location>
</feature>
<dbReference type="InterPro" id="IPR051257">
    <property type="entry name" value="Diverse_CBS-Domain"/>
</dbReference>
<name>A0A250IIK6_9BACT</name>
<evidence type="ECO:0000313" key="6">
    <source>
        <dbReference type="Proteomes" id="UP000217289"/>
    </source>
</evidence>
<dbReference type="Gene3D" id="3.10.580.10">
    <property type="entry name" value="CBS-domain"/>
    <property type="match status" value="1"/>
</dbReference>
<dbReference type="SMART" id="SM00116">
    <property type="entry name" value="CBS"/>
    <property type="match status" value="2"/>
</dbReference>
<dbReference type="PROSITE" id="PS51371">
    <property type="entry name" value="CBS"/>
    <property type="match status" value="2"/>
</dbReference>
<dbReference type="Pfam" id="PF00571">
    <property type="entry name" value="CBS"/>
    <property type="match status" value="2"/>
</dbReference>
<dbReference type="KEGG" id="mbd:MEBOL_004449"/>
<feature type="region of interest" description="Disordered" evidence="3">
    <location>
        <begin position="125"/>
        <end position="144"/>
    </location>
</feature>
<gene>
    <name evidence="5" type="ORF">MEBOL_004449</name>
</gene>
<dbReference type="SUPFAM" id="SSF54631">
    <property type="entry name" value="CBS-domain pair"/>
    <property type="match status" value="1"/>
</dbReference>
<dbReference type="InterPro" id="IPR000644">
    <property type="entry name" value="CBS_dom"/>
</dbReference>
<evidence type="ECO:0000256" key="3">
    <source>
        <dbReference type="SAM" id="MobiDB-lite"/>
    </source>
</evidence>
<dbReference type="EMBL" id="CP022163">
    <property type="protein sequence ID" value="ATB30987.1"/>
    <property type="molecule type" value="Genomic_DNA"/>
</dbReference>
<keyword evidence="6" id="KW-1185">Reference proteome</keyword>
<keyword evidence="1 2" id="KW-0129">CBS domain</keyword>
<proteinExistence type="predicted"/>
<dbReference type="Proteomes" id="UP000217289">
    <property type="component" value="Chromosome"/>
</dbReference>
<dbReference type="PANTHER" id="PTHR43080:SF2">
    <property type="entry name" value="CBS DOMAIN-CONTAINING PROTEIN"/>
    <property type="match status" value="1"/>
</dbReference>
<accession>A0A250IIK6</accession>
<dbReference type="InterPro" id="IPR046342">
    <property type="entry name" value="CBS_dom_sf"/>
</dbReference>
<dbReference type="PANTHER" id="PTHR43080">
    <property type="entry name" value="CBS DOMAIN-CONTAINING PROTEIN CBSX3, MITOCHONDRIAL"/>
    <property type="match status" value="1"/>
</dbReference>
<evidence type="ECO:0000259" key="4">
    <source>
        <dbReference type="PROSITE" id="PS51371"/>
    </source>
</evidence>
<dbReference type="RefSeq" id="WP_157775371.1">
    <property type="nucleotide sequence ID" value="NZ_CP022163.1"/>
</dbReference>